<sequence>MAVFKKWRAGGMRLQKASILGRKRKIKLPNGPSTP</sequence>
<evidence type="ECO:0000313" key="1">
    <source>
        <dbReference type="EMBL" id="OEL23314.1"/>
    </source>
</evidence>
<protein>
    <submittedName>
        <fullName evidence="1">Uncharacterized protein</fullName>
    </submittedName>
</protein>
<keyword evidence="2" id="KW-1185">Reference proteome</keyword>
<organism evidence="1 2">
    <name type="scientific">Dichanthelium oligosanthes</name>
    <dbReference type="NCBI Taxonomy" id="888268"/>
    <lineage>
        <taxon>Eukaryota</taxon>
        <taxon>Viridiplantae</taxon>
        <taxon>Streptophyta</taxon>
        <taxon>Embryophyta</taxon>
        <taxon>Tracheophyta</taxon>
        <taxon>Spermatophyta</taxon>
        <taxon>Magnoliopsida</taxon>
        <taxon>Liliopsida</taxon>
        <taxon>Poales</taxon>
        <taxon>Poaceae</taxon>
        <taxon>PACMAD clade</taxon>
        <taxon>Panicoideae</taxon>
        <taxon>Panicodae</taxon>
        <taxon>Paniceae</taxon>
        <taxon>Dichantheliinae</taxon>
        <taxon>Dichanthelium</taxon>
    </lineage>
</organism>
<reference evidence="1 2" key="1">
    <citation type="submission" date="2016-09" db="EMBL/GenBank/DDBJ databases">
        <title>The draft genome of Dichanthelium oligosanthes: A C3 panicoid grass species.</title>
        <authorList>
            <person name="Studer A.J."/>
            <person name="Schnable J.C."/>
            <person name="Brutnell T.P."/>
        </authorList>
    </citation>
    <scope>NUCLEOTIDE SEQUENCE [LARGE SCALE GENOMIC DNA]</scope>
    <source>
        <strain evidence="2">cv. Kellogg 1175</strain>
        <tissue evidence="1">Leaf</tissue>
    </source>
</reference>
<comment type="caution">
    <text evidence="1">The sequence shown here is derived from an EMBL/GenBank/DDBJ whole genome shotgun (WGS) entry which is preliminary data.</text>
</comment>
<proteinExistence type="predicted"/>
<name>A0A1E5VE75_9POAL</name>
<accession>A0A1E5VE75</accession>
<dbReference type="EMBL" id="LWDX02042857">
    <property type="protein sequence ID" value="OEL23314.1"/>
    <property type="molecule type" value="Genomic_DNA"/>
</dbReference>
<dbReference type="OrthoDB" id="10251744at2759"/>
<dbReference type="Proteomes" id="UP000095767">
    <property type="component" value="Unassembled WGS sequence"/>
</dbReference>
<dbReference type="AlphaFoldDB" id="A0A1E5VE75"/>
<gene>
    <name evidence="1" type="ORF">BAE44_0015667</name>
</gene>
<evidence type="ECO:0000313" key="2">
    <source>
        <dbReference type="Proteomes" id="UP000095767"/>
    </source>
</evidence>